<keyword evidence="3" id="KW-1185">Reference proteome</keyword>
<protein>
    <submittedName>
        <fullName evidence="2">Uroporphyrinogen III methyltransferase</fullName>
    </submittedName>
</protein>
<dbReference type="AlphaFoldDB" id="A0A917FDB0"/>
<dbReference type="GO" id="GO:0004852">
    <property type="term" value="F:uroporphyrinogen-III synthase activity"/>
    <property type="evidence" value="ECO:0007669"/>
    <property type="project" value="InterPro"/>
</dbReference>
<dbReference type="GO" id="GO:0033014">
    <property type="term" value="P:tetrapyrrole biosynthetic process"/>
    <property type="evidence" value="ECO:0007669"/>
    <property type="project" value="InterPro"/>
</dbReference>
<comment type="caution">
    <text evidence="2">The sequence shown here is derived from an EMBL/GenBank/DDBJ whole genome shotgun (WGS) entry which is preliminary data.</text>
</comment>
<reference evidence="2" key="2">
    <citation type="submission" date="2020-09" db="EMBL/GenBank/DDBJ databases">
        <authorList>
            <person name="Sun Q."/>
            <person name="Sedlacek I."/>
        </authorList>
    </citation>
    <scope>NUCLEOTIDE SEQUENCE</scope>
    <source>
        <strain evidence="2">CCM 7897</strain>
    </source>
</reference>
<gene>
    <name evidence="2" type="ORF">GCM10007301_25210</name>
</gene>
<feature type="domain" description="Tetrapyrrole biosynthesis uroporphyrinogen III synthase" evidence="1">
    <location>
        <begin position="15"/>
        <end position="228"/>
    </location>
</feature>
<dbReference type="CDD" id="cd06578">
    <property type="entry name" value="HemD"/>
    <property type="match status" value="1"/>
</dbReference>
<evidence type="ECO:0000259" key="1">
    <source>
        <dbReference type="Pfam" id="PF02602"/>
    </source>
</evidence>
<name>A0A917FDB0_9HYPH</name>
<keyword evidence="2" id="KW-0808">Transferase</keyword>
<proteinExistence type="predicted"/>
<organism evidence="2 3">
    <name type="scientific">Azorhizobium oxalatiphilum</name>
    <dbReference type="NCBI Taxonomy" id="980631"/>
    <lineage>
        <taxon>Bacteria</taxon>
        <taxon>Pseudomonadati</taxon>
        <taxon>Pseudomonadota</taxon>
        <taxon>Alphaproteobacteria</taxon>
        <taxon>Hyphomicrobiales</taxon>
        <taxon>Xanthobacteraceae</taxon>
        <taxon>Azorhizobium</taxon>
    </lineage>
</organism>
<dbReference type="GO" id="GO:0008168">
    <property type="term" value="F:methyltransferase activity"/>
    <property type="evidence" value="ECO:0007669"/>
    <property type="project" value="UniProtKB-KW"/>
</dbReference>
<accession>A0A917FDB0</accession>
<reference evidence="2" key="1">
    <citation type="journal article" date="2014" name="Int. J. Syst. Evol. Microbiol.">
        <title>Complete genome sequence of Corynebacterium casei LMG S-19264T (=DSM 44701T), isolated from a smear-ripened cheese.</title>
        <authorList>
            <consortium name="US DOE Joint Genome Institute (JGI-PGF)"/>
            <person name="Walter F."/>
            <person name="Albersmeier A."/>
            <person name="Kalinowski J."/>
            <person name="Ruckert C."/>
        </authorList>
    </citation>
    <scope>NUCLEOTIDE SEQUENCE</scope>
    <source>
        <strain evidence="2">CCM 7897</strain>
    </source>
</reference>
<dbReference type="GO" id="GO:0032259">
    <property type="term" value="P:methylation"/>
    <property type="evidence" value="ECO:0007669"/>
    <property type="project" value="UniProtKB-KW"/>
</dbReference>
<dbReference type="Gene3D" id="3.40.50.10090">
    <property type="match status" value="2"/>
</dbReference>
<evidence type="ECO:0000313" key="3">
    <source>
        <dbReference type="Proteomes" id="UP000606044"/>
    </source>
</evidence>
<dbReference type="InterPro" id="IPR003754">
    <property type="entry name" value="4pyrrol_synth_uPrphyn_synth"/>
</dbReference>
<evidence type="ECO:0000313" key="2">
    <source>
        <dbReference type="EMBL" id="GGF64357.1"/>
    </source>
</evidence>
<dbReference type="RefSeq" id="WP_188579020.1">
    <property type="nucleotide sequence ID" value="NZ_BMCT01000003.1"/>
</dbReference>
<dbReference type="SUPFAM" id="SSF69618">
    <property type="entry name" value="HemD-like"/>
    <property type="match status" value="1"/>
</dbReference>
<keyword evidence="2" id="KW-0489">Methyltransferase</keyword>
<dbReference type="EMBL" id="BMCT01000003">
    <property type="protein sequence ID" value="GGF64357.1"/>
    <property type="molecule type" value="Genomic_DNA"/>
</dbReference>
<sequence length="231" mass="23650">MRLLVTRPEPAAGATARRLMALGHEVIVDPMLRIVDTGAPLPGGPLHAIAFTSVNGVEALARHQDRATLPALPTFAVGRRTAAAAQTAGFTDVTDCAGDVATLAAALSRLPPGSRVLHAAGAERAGDLEGALAPHGVTLVLAVLYSSVPADALDPATVDALAAGRLDAVLHYSPRTAQAVLRAVDGANVSGPFRNLRHLCLSQAVAAPLLAFGARAEVAERPEEDALLTLL</sequence>
<dbReference type="Pfam" id="PF02602">
    <property type="entry name" value="HEM4"/>
    <property type="match status" value="1"/>
</dbReference>
<dbReference type="Proteomes" id="UP000606044">
    <property type="component" value="Unassembled WGS sequence"/>
</dbReference>
<dbReference type="InterPro" id="IPR036108">
    <property type="entry name" value="4pyrrol_syn_uPrphyn_synt_sf"/>
</dbReference>